<evidence type="ECO:0000256" key="5">
    <source>
        <dbReference type="ARBA" id="ARBA00022984"/>
    </source>
</evidence>
<feature type="domain" description="L,D-TPase catalytic" evidence="8">
    <location>
        <begin position="321"/>
        <end position="501"/>
    </location>
</feature>
<evidence type="ECO:0000256" key="2">
    <source>
        <dbReference type="ARBA" id="ARBA00005992"/>
    </source>
</evidence>
<dbReference type="PANTHER" id="PTHR41533:SF2">
    <property type="entry name" value="BLR7131 PROTEIN"/>
    <property type="match status" value="1"/>
</dbReference>
<dbReference type="CDD" id="cd16913">
    <property type="entry name" value="YkuD_like"/>
    <property type="match status" value="1"/>
</dbReference>
<dbReference type="Pfam" id="PF01471">
    <property type="entry name" value="PG_binding_1"/>
    <property type="match status" value="1"/>
</dbReference>
<dbReference type="Pfam" id="PF03734">
    <property type="entry name" value="YkuD"/>
    <property type="match status" value="1"/>
</dbReference>
<evidence type="ECO:0000259" key="8">
    <source>
        <dbReference type="PROSITE" id="PS52029"/>
    </source>
</evidence>
<dbReference type="InterPro" id="IPR045380">
    <property type="entry name" value="LD_TPept_scaffold_dom"/>
</dbReference>
<dbReference type="Pfam" id="PF20142">
    <property type="entry name" value="Scaffold"/>
    <property type="match status" value="1"/>
</dbReference>
<dbReference type="PROSITE" id="PS52029">
    <property type="entry name" value="LD_TPASE"/>
    <property type="match status" value="1"/>
</dbReference>
<evidence type="ECO:0000313" key="9">
    <source>
        <dbReference type="EMBL" id="MEA5139127.1"/>
    </source>
</evidence>
<name>A0ABU5Q900_9BACT</name>
<evidence type="ECO:0000256" key="3">
    <source>
        <dbReference type="ARBA" id="ARBA00022679"/>
    </source>
</evidence>
<dbReference type="Gene3D" id="2.40.440.10">
    <property type="entry name" value="L,D-transpeptidase catalytic domain-like"/>
    <property type="match status" value="1"/>
</dbReference>
<keyword evidence="3" id="KW-0808">Transferase</keyword>
<dbReference type="InterPro" id="IPR036365">
    <property type="entry name" value="PGBD-like_sf"/>
</dbReference>
<dbReference type="Proteomes" id="UP001302949">
    <property type="component" value="Unassembled WGS sequence"/>
</dbReference>
<feature type="active site" description="Nucleophile" evidence="7">
    <location>
        <position position="470"/>
    </location>
</feature>
<keyword evidence="10" id="KW-1185">Reference proteome</keyword>
<sequence length="552" mass="64741">MTVLLCWIAICMALLLVECRHSKDNTENPIESDSLQSQVLPQKLSFVLNEQDLKAFFTSFSESDSLQKEVKTFYERRNYHYAWFTTKGMALAVPVFYKQLENYRHDFADNSLNYALLDTLIRAVKRDKKAFQANNRQTQQLEILLTTSFFKHAQKEYEGIQENPSKLQWFIPRNKKNYQALLDSLVSIQPNAVFDEPLNVYYLRLKEKLRLYRSIEREGGFQPISFDKKRLTLGEQDSCLLILKKHLLATQDLAQNDNSILFTDTLALALKHFQRRMGLNANGVLDQNTLTELNRPIDFRIQQIMVNMERLRWIPVKMEEDYILVNIPEFTLHYFENSKQLWKTNVVVGKAATKTSIFKGNLSNIVLNPYWGVPMSIGKNEILPHLQRNPNYLRKNNMEVLSGDNVIDASSIHWKDFKENVPFTFRQKPGKDNALGRIKFLFPNNFNIYLHDTPSKNLFGESKRAFSHGCIRVENPKQLALYLLQKTGDWDEEKIDKVLATDKEKWVNIRPNFPVYIAYFTAWVDEEGDLNFRNDIYHLDEQLMKRIYGFEL</sequence>
<keyword evidence="6 7" id="KW-0961">Cell wall biogenesis/degradation</keyword>
<proteinExistence type="inferred from homology"/>
<keyword evidence="5 7" id="KW-0573">Peptidoglycan synthesis</keyword>
<dbReference type="RefSeq" id="WP_323296287.1">
    <property type="nucleotide sequence ID" value="NZ_JAYFUM010000008.1"/>
</dbReference>
<dbReference type="InterPro" id="IPR005490">
    <property type="entry name" value="LD_TPept_cat_dom"/>
</dbReference>
<dbReference type="InterPro" id="IPR036366">
    <property type="entry name" value="PGBDSf"/>
</dbReference>
<comment type="pathway">
    <text evidence="1 7">Cell wall biogenesis; peptidoglycan biosynthesis.</text>
</comment>
<evidence type="ECO:0000256" key="6">
    <source>
        <dbReference type="ARBA" id="ARBA00023316"/>
    </source>
</evidence>
<comment type="caution">
    <text evidence="9">The sequence shown here is derived from an EMBL/GenBank/DDBJ whole genome shotgun (WGS) entry which is preliminary data.</text>
</comment>
<protein>
    <submittedName>
        <fullName evidence="9">L,D-transpeptidase family protein</fullName>
    </submittedName>
</protein>
<organism evidence="9 10">
    <name type="scientific">Arcicella rigui</name>
    <dbReference type="NCBI Taxonomy" id="797020"/>
    <lineage>
        <taxon>Bacteria</taxon>
        <taxon>Pseudomonadati</taxon>
        <taxon>Bacteroidota</taxon>
        <taxon>Cytophagia</taxon>
        <taxon>Cytophagales</taxon>
        <taxon>Flectobacillaceae</taxon>
        <taxon>Arcicella</taxon>
    </lineage>
</organism>
<evidence type="ECO:0000256" key="4">
    <source>
        <dbReference type="ARBA" id="ARBA00022960"/>
    </source>
</evidence>
<accession>A0ABU5Q900</accession>
<comment type="similarity">
    <text evidence="2">Belongs to the YkuD family.</text>
</comment>
<dbReference type="SUPFAM" id="SSF47090">
    <property type="entry name" value="PGBD-like"/>
    <property type="match status" value="1"/>
</dbReference>
<gene>
    <name evidence="9" type="ORF">VB248_08280</name>
</gene>
<dbReference type="Gene3D" id="1.10.101.10">
    <property type="entry name" value="PGBD-like superfamily/PGBD"/>
    <property type="match status" value="1"/>
</dbReference>
<dbReference type="InterPro" id="IPR002477">
    <property type="entry name" value="Peptidoglycan-bd-like"/>
</dbReference>
<reference evidence="9 10" key="1">
    <citation type="submission" date="2023-12" db="EMBL/GenBank/DDBJ databases">
        <title>Novel species of the genus Arcicella isolated from rivers.</title>
        <authorList>
            <person name="Lu H."/>
        </authorList>
    </citation>
    <scope>NUCLEOTIDE SEQUENCE [LARGE SCALE GENOMIC DNA]</scope>
    <source>
        <strain evidence="9 10">KCTC 23307</strain>
    </source>
</reference>
<dbReference type="InterPro" id="IPR038063">
    <property type="entry name" value="Transpep_catalytic_dom"/>
</dbReference>
<dbReference type="InterPro" id="IPR052905">
    <property type="entry name" value="LD-transpeptidase_YkuD-like"/>
</dbReference>
<dbReference type="SUPFAM" id="SSF141523">
    <property type="entry name" value="L,D-transpeptidase catalytic domain-like"/>
    <property type="match status" value="1"/>
</dbReference>
<keyword evidence="4 7" id="KW-0133">Cell shape</keyword>
<evidence type="ECO:0000256" key="1">
    <source>
        <dbReference type="ARBA" id="ARBA00004752"/>
    </source>
</evidence>
<dbReference type="EMBL" id="JAYFUM010000008">
    <property type="protein sequence ID" value="MEA5139127.1"/>
    <property type="molecule type" value="Genomic_DNA"/>
</dbReference>
<dbReference type="PANTHER" id="PTHR41533">
    <property type="entry name" value="L,D-TRANSPEPTIDASE HI_1667-RELATED"/>
    <property type="match status" value="1"/>
</dbReference>
<evidence type="ECO:0000313" key="10">
    <source>
        <dbReference type="Proteomes" id="UP001302949"/>
    </source>
</evidence>
<feature type="active site" description="Proton donor/acceptor" evidence="7">
    <location>
        <position position="451"/>
    </location>
</feature>
<evidence type="ECO:0000256" key="7">
    <source>
        <dbReference type="PROSITE-ProRule" id="PRU01373"/>
    </source>
</evidence>